<evidence type="ECO:0000313" key="2">
    <source>
        <dbReference type="Ensembl" id="ENSNMLP00000012090.1"/>
    </source>
</evidence>
<name>A0A8C6SXY0_9GOBI</name>
<reference evidence="2" key="2">
    <citation type="submission" date="2025-09" db="UniProtKB">
        <authorList>
            <consortium name="Ensembl"/>
        </authorList>
    </citation>
    <scope>IDENTIFICATION</scope>
</reference>
<organism evidence="2 3">
    <name type="scientific">Neogobius melanostomus</name>
    <name type="common">round goby</name>
    <dbReference type="NCBI Taxonomy" id="47308"/>
    <lineage>
        <taxon>Eukaryota</taxon>
        <taxon>Metazoa</taxon>
        <taxon>Chordata</taxon>
        <taxon>Craniata</taxon>
        <taxon>Vertebrata</taxon>
        <taxon>Euteleostomi</taxon>
        <taxon>Actinopterygii</taxon>
        <taxon>Neopterygii</taxon>
        <taxon>Teleostei</taxon>
        <taxon>Neoteleostei</taxon>
        <taxon>Acanthomorphata</taxon>
        <taxon>Gobiaria</taxon>
        <taxon>Gobiiformes</taxon>
        <taxon>Gobioidei</taxon>
        <taxon>Gobiidae</taxon>
        <taxon>Benthophilinae</taxon>
        <taxon>Neogobiini</taxon>
        <taxon>Neogobius</taxon>
    </lineage>
</organism>
<feature type="domain" description="Reverse transcriptase" evidence="1">
    <location>
        <begin position="4"/>
        <end position="274"/>
    </location>
</feature>
<dbReference type="SUPFAM" id="SSF56672">
    <property type="entry name" value="DNA/RNA polymerases"/>
    <property type="match status" value="1"/>
</dbReference>
<dbReference type="PANTHER" id="PTHR33332">
    <property type="entry name" value="REVERSE TRANSCRIPTASE DOMAIN-CONTAINING PROTEIN"/>
    <property type="match status" value="1"/>
</dbReference>
<evidence type="ECO:0000313" key="3">
    <source>
        <dbReference type="Proteomes" id="UP000694523"/>
    </source>
</evidence>
<accession>A0A8C6SXY0</accession>
<dbReference type="InterPro" id="IPR000477">
    <property type="entry name" value="RT_dom"/>
</dbReference>
<dbReference type="Ensembl" id="ENSNMLT00000013675.1">
    <property type="protein sequence ID" value="ENSNMLP00000012090.1"/>
    <property type="gene ID" value="ENSNMLG00000008251.1"/>
</dbReference>
<evidence type="ECO:0000259" key="1">
    <source>
        <dbReference type="PROSITE" id="PS50878"/>
    </source>
</evidence>
<sequence>MVNLSIKHSVVPDTWKVGVVSPIFKTGDKTDKHNYRPINILPVVSKIIEKWVVKLLTEHLNRSHNPLHPMQFGFRTHHSTEGAISVFLEKTKRFLDKNSCVGAVFLDLKKAFDTVDHKILLTKLSHFNFSEKAINWMKSYLTNRMQCVVVNGVKSPYRECTVGVPQGSILGPVLFSLYINDLPDACRNTQIQMYADDAVIYTPAKNIQEAGRILTSEMAQVQNWLSKSCLLLNTKKTVCMMFSKQNKKTTNLHVFLRDVELELVQEFKYLGVVLDSTLTFKSHVTKICKTIKFSLHNFRYIRSSMTLQAARMFLHAMVFSHIEYCFTNWSLTNETTFRQIESLYKKALKVFARKPVSY</sequence>
<keyword evidence="3" id="KW-1185">Reference proteome</keyword>
<dbReference type="CDD" id="cd01650">
    <property type="entry name" value="RT_nLTR_like"/>
    <property type="match status" value="1"/>
</dbReference>
<dbReference type="InterPro" id="IPR043502">
    <property type="entry name" value="DNA/RNA_pol_sf"/>
</dbReference>
<protein>
    <recommendedName>
        <fullName evidence="1">Reverse transcriptase domain-containing protein</fullName>
    </recommendedName>
</protein>
<dbReference type="Pfam" id="PF00078">
    <property type="entry name" value="RVT_1"/>
    <property type="match status" value="1"/>
</dbReference>
<dbReference type="PROSITE" id="PS50878">
    <property type="entry name" value="RT_POL"/>
    <property type="match status" value="1"/>
</dbReference>
<proteinExistence type="predicted"/>
<dbReference type="AlphaFoldDB" id="A0A8C6SXY0"/>
<dbReference type="Proteomes" id="UP000694523">
    <property type="component" value="Unplaced"/>
</dbReference>
<reference evidence="2" key="1">
    <citation type="submission" date="2025-08" db="UniProtKB">
        <authorList>
            <consortium name="Ensembl"/>
        </authorList>
    </citation>
    <scope>IDENTIFICATION</scope>
</reference>